<evidence type="ECO:0000256" key="5">
    <source>
        <dbReference type="ARBA" id="ARBA00022833"/>
    </source>
</evidence>
<protein>
    <recommendedName>
        <fullName evidence="6">Peptidase metallopeptidase domain-containing protein</fullName>
    </recommendedName>
</protein>
<evidence type="ECO:0000259" key="6">
    <source>
        <dbReference type="SMART" id="SM00235"/>
    </source>
</evidence>
<accession>A0ABR1CYU3</accession>
<dbReference type="PANTHER" id="PTHR10201:SF310">
    <property type="entry name" value="MMP-LIKE PROTEIN"/>
    <property type="match status" value="1"/>
</dbReference>
<dbReference type="Gene3D" id="3.40.390.10">
    <property type="entry name" value="Collagenase (Catalytic Domain)"/>
    <property type="match status" value="1"/>
</dbReference>
<dbReference type="InterPro" id="IPR021190">
    <property type="entry name" value="Pept_M10A"/>
</dbReference>
<keyword evidence="4" id="KW-0378">Hydrolase</keyword>
<reference evidence="7 8" key="1">
    <citation type="submission" date="2023-08" db="EMBL/GenBank/DDBJ databases">
        <title>A Necator americanus chromosomal reference genome.</title>
        <authorList>
            <person name="Ilik V."/>
            <person name="Petrzelkova K.J."/>
            <person name="Pardy F."/>
            <person name="Fuh T."/>
            <person name="Niatou-Singa F.S."/>
            <person name="Gouil Q."/>
            <person name="Baker L."/>
            <person name="Ritchie M.E."/>
            <person name="Jex A.R."/>
            <person name="Gazzola D."/>
            <person name="Li H."/>
            <person name="Toshio Fujiwara R."/>
            <person name="Zhan B."/>
            <person name="Aroian R.V."/>
            <person name="Pafco B."/>
            <person name="Schwarz E.M."/>
        </authorList>
    </citation>
    <scope>NUCLEOTIDE SEQUENCE [LARGE SCALE GENOMIC DNA]</scope>
    <source>
        <strain evidence="7 8">Aroian</strain>
        <tissue evidence="7">Whole animal</tissue>
    </source>
</reference>
<feature type="domain" description="Peptidase metallopeptidase" evidence="6">
    <location>
        <begin position="164"/>
        <end position="321"/>
    </location>
</feature>
<dbReference type="Proteomes" id="UP001303046">
    <property type="component" value="Unassembled WGS sequence"/>
</dbReference>
<sequence length="382" mass="45160">MIWCMATCERRLEVAQDLFENVFWSKMMTCMTHFCRNWRRKGSVAKFRCWFCYVLICPPCRYLRDLVNSSDFSSLPLSAKKNPSDTAADESKFYEELEDVIHKEKALYKSIVGDFKIKVGKARRKEYTFRRFGLVDVSWLVERKRQRDSELQALQRRRKRYVVRKKRWRHNLLTWRIDTSNIKKEDEYVVRATLHRAFQEWSAVSNVRFEEVADKSADIVIGFERGKHQDDFPFDGKDGIVAHAFYPRDGRLHFDADEDWSLNSATGVNLYQTAVHEIGHLLGLEHSVDPRAVMYPAKRPYNSDFTLEDDDVRAVRILFPSEEEFKTYEKKKSPHLNEADRDRETNLPVIVENLHGGLSQEKFNNTNMEFIFPFPLPQLHQK</sequence>
<keyword evidence="3" id="KW-0479">Metal-binding</keyword>
<keyword evidence="2" id="KW-0645">Protease</keyword>
<dbReference type="InterPro" id="IPR024079">
    <property type="entry name" value="MetalloPept_cat_dom_sf"/>
</dbReference>
<keyword evidence="5" id="KW-0862">Zinc</keyword>
<evidence type="ECO:0000313" key="8">
    <source>
        <dbReference type="Proteomes" id="UP001303046"/>
    </source>
</evidence>
<evidence type="ECO:0000256" key="3">
    <source>
        <dbReference type="ARBA" id="ARBA00022723"/>
    </source>
</evidence>
<dbReference type="PRINTS" id="PR00138">
    <property type="entry name" value="MATRIXIN"/>
</dbReference>
<evidence type="ECO:0000256" key="2">
    <source>
        <dbReference type="ARBA" id="ARBA00022670"/>
    </source>
</evidence>
<comment type="similarity">
    <text evidence="1">Belongs to the peptidase M10A family.</text>
</comment>
<dbReference type="InterPro" id="IPR001818">
    <property type="entry name" value="Pept_M10_metallopeptidase"/>
</dbReference>
<keyword evidence="8" id="KW-1185">Reference proteome</keyword>
<dbReference type="SUPFAM" id="SSF55486">
    <property type="entry name" value="Metalloproteases ('zincins'), catalytic domain"/>
    <property type="match status" value="1"/>
</dbReference>
<comment type="caution">
    <text evidence="7">The sequence shown here is derived from an EMBL/GenBank/DDBJ whole genome shotgun (WGS) entry which is preliminary data.</text>
</comment>
<evidence type="ECO:0000256" key="4">
    <source>
        <dbReference type="ARBA" id="ARBA00022801"/>
    </source>
</evidence>
<organism evidence="7 8">
    <name type="scientific">Necator americanus</name>
    <name type="common">Human hookworm</name>
    <dbReference type="NCBI Taxonomy" id="51031"/>
    <lineage>
        <taxon>Eukaryota</taxon>
        <taxon>Metazoa</taxon>
        <taxon>Ecdysozoa</taxon>
        <taxon>Nematoda</taxon>
        <taxon>Chromadorea</taxon>
        <taxon>Rhabditida</taxon>
        <taxon>Rhabditina</taxon>
        <taxon>Rhabditomorpha</taxon>
        <taxon>Strongyloidea</taxon>
        <taxon>Ancylostomatidae</taxon>
        <taxon>Bunostominae</taxon>
        <taxon>Necator</taxon>
    </lineage>
</organism>
<gene>
    <name evidence="7" type="primary">Necator_chrIII.g11228</name>
    <name evidence="7" type="ORF">RB195_010463</name>
</gene>
<dbReference type="Pfam" id="PF00413">
    <property type="entry name" value="Peptidase_M10"/>
    <property type="match status" value="1"/>
</dbReference>
<evidence type="ECO:0000256" key="1">
    <source>
        <dbReference type="ARBA" id="ARBA00010370"/>
    </source>
</evidence>
<dbReference type="SMART" id="SM00235">
    <property type="entry name" value="ZnMc"/>
    <property type="match status" value="1"/>
</dbReference>
<dbReference type="EMBL" id="JAVFWL010000003">
    <property type="protein sequence ID" value="KAK6743215.1"/>
    <property type="molecule type" value="Genomic_DNA"/>
</dbReference>
<dbReference type="InterPro" id="IPR006026">
    <property type="entry name" value="Peptidase_Metallo"/>
</dbReference>
<dbReference type="CDD" id="cd04278">
    <property type="entry name" value="ZnMc_MMP"/>
    <property type="match status" value="1"/>
</dbReference>
<dbReference type="PANTHER" id="PTHR10201">
    <property type="entry name" value="MATRIX METALLOPROTEINASE"/>
    <property type="match status" value="1"/>
</dbReference>
<name>A0ABR1CYU3_NECAM</name>
<evidence type="ECO:0000313" key="7">
    <source>
        <dbReference type="EMBL" id="KAK6743215.1"/>
    </source>
</evidence>
<proteinExistence type="inferred from homology"/>
<dbReference type="InterPro" id="IPR033739">
    <property type="entry name" value="M10A_MMP"/>
</dbReference>